<dbReference type="RefSeq" id="WP_114834680.1">
    <property type="nucleotide sequence ID" value="NZ_LR699114.1"/>
</dbReference>
<keyword evidence="1" id="KW-0812">Transmembrane</keyword>
<dbReference type="Proteomes" id="UP000254720">
    <property type="component" value="Unassembled WGS sequence"/>
</dbReference>
<keyword evidence="3" id="KW-1185">Reference proteome</keyword>
<dbReference type="EMBL" id="QQAX01000015">
    <property type="protein sequence ID" value="RDI42411.1"/>
    <property type="molecule type" value="Genomic_DNA"/>
</dbReference>
<keyword evidence="1" id="KW-1133">Transmembrane helix</keyword>
<proteinExistence type="predicted"/>
<organism evidence="2 3">
    <name type="scientific">Aquicella lusitana</name>
    <dbReference type="NCBI Taxonomy" id="254246"/>
    <lineage>
        <taxon>Bacteria</taxon>
        <taxon>Pseudomonadati</taxon>
        <taxon>Pseudomonadota</taxon>
        <taxon>Gammaproteobacteria</taxon>
        <taxon>Legionellales</taxon>
        <taxon>Coxiellaceae</taxon>
        <taxon>Aquicella</taxon>
    </lineage>
</organism>
<feature type="transmembrane region" description="Helical" evidence="1">
    <location>
        <begin position="12"/>
        <end position="32"/>
    </location>
</feature>
<sequence>MRKLVSQNISKFIITVTAIYMAYYLLLHDNFLHSSIASIIDSANRLNIKEHLLIVGLLPIYIAMMIFGAALAGVYLGSKLQLLFDRYPIQNILWLNTKISD</sequence>
<evidence type="ECO:0000256" key="1">
    <source>
        <dbReference type="SAM" id="Phobius"/>
    </source>
</evidence>
<feature type="transmembrane region" description="Helical" evidence="1">
    <location>
        <begin position="52"/>
        <end position="76"/>
    </location>
</feature>
<protein>
    <submittedName>
        <fullName evidence="2">Uncharacterized protein</fullName>
    </submittedName>
</protein>
<comment type="caution">
    <text evidence="2">The sequence shown here is derived from an EMBL/GenBank/DDBJ whole genome shotgun (WGS) entry which is preliminary data.</text>
</comment>
<dbReference type="OrthoDB" id="9962077at2"/>
<dbReference type="AlphaFoldDB" id="A0A370GFH0"/>
<keyword evidence="1" id="KW-0472">Membrane</keyword>
<name>A0A370GFH0_9COXI</name>
<gene>
    <name evidence="2" type="ORF">C8D86_11514</name>
</gene>
<accession>A0A370GFH0</accession>
<evidence type="ECO:0000313" key="3">
    <source>
        <dbReference type="Proteomes" id="UP000254720"/>
    </source>
</evidence>
<reference evidence="2 3" key="1">
    <citation type="submission" date="2018-07" db="EMBL/GenBank/DDBJ databases">
        <title>Genomic Encyclopedia of Type Strains, Phase IV (KMG-IV): sequencing the most valuable type-strain genomes for metagenomic binning, comparative biology and taxonomic classification.</title>
        <authorList>
            <person name="Goeker M."/>
        </authorList>
    </citation>
    <scope>NUCLEOTIDE SEQUENCE [LARGE SCALE GENOMIC DNA]</scope>
    <source>
        <strain evidence="2 3">DSM 16500</strain>
    </source>
</reference>
<evidence type="ECO:0000313" key="2">
    <source>
        <dbReference type="EMBL" id="RDI42411.1"/>
    </source>
</evidence>